<feature type="domain" description="Acyltransferase 3" evidence="8">
    <location>
        <begin position="8"/>
        <end position="325"/>
    </location>
</feature>
<sequence length="337" mass="39611">MPIVKRFKNFDYFRGLAIIAVILIHITAPITGQTEAGRDLNIEPSIIAIVFNQLSRFAVPIFLLLSGWGLDMADAYGRSDSYVEFIWSRLRKIWSTYLIWNVVYALINFPLKGEPISFLQFLLNIFRGSNSYHLYFVPLISILYLLYPVLSYIALNRLLMFSFVSLFLIQHIGDYWWPFIPYDQWQHFYTYSFFFVVGIWFSNCFEEKIKFFSQYKLIVYFILLVSALLVVGESVINEGMVVATTRPLVTIYSLALFLSVALINNGITEFWEKVLSTLGDHSYDIYLSHVLTLIIIEWLLRYSFLSFYPTLYILLAFAVIVWIYFIGKRMKYKIIEY</sequence>
<evidence type="ECO:0000256" key="6">
    <source>
        <dbReference type="ARBA" id="ARBA00023136"/>
    </source>
</evidence>
<keyword evidence="3" id="KW-1003">Cell membrane</keyword>
<evidence type="ECO:0000256" key="5">
    <source>
        <dbReference type="ARBA" id="ARBA00022989"/>
    </source>
</evidence>
<evidence type="ECO:0000313" key="9">
    <source>
        <dbReference type="EMBL" id="MBG9985363.1"/>
    </source>
</evidence>
<keyword evidence="6 7" id="KW-0472">Membrane</keyword>
<comment type="similarity">
    <text evidence="2">Belongs to the acyltransferase 3 family.</text>
</comment>
<feature type="transmembrane region" description="Helical" evidence="7">
    <location>
        <begin position="188"/>
        <end position="205"/>
    </location>
</feature>
<keyword evidence="9" id="KW-0012">Acyltransferase</keyword>
<protein>
    <submittedName>
        <fullName evidence="9">Acyltransferase family protein</fullName>
    </submittedName>
</protein>
<feature type="transmembrane region" description="Helical" evidence="7">
    <location>
        <begin position="157"/>
        <end position="176"/>
    </location>
</feature>
<feature type="transmembrane region" description="Helical" evidence="7">
    <location>
        <begin position="306"/>
        <end position="327"/>
    </location>
</feature>
<evidence type="ECO:0000256" key="1">
    <source>
        <dbReference type="ARBA" id="ARBA00004651"/>
    </source>
</evidence>
<evidence type="ECO:0000256" key="4">
    <source>
        <dbReference type="ARBA" id="ARBA00022692"/>
    </source>
</evidence>
<accession>A0ABS0LMJ0</accession>
<comment type="caution">
    <text evidence="9">The sequence shown here is derived from an EMBL/GenBank/DDBJ whole genome shotgun (WGS) entry which is preliminary data.</text>
</comment>
<gene>
    <name evidence="9" type="ORF">HZY91_00475</name>
</gene>
<reference evidence="9 10" key="1">
    <citation type="submission" date="2020-07" db="EMBL/GenBank/DDBJ databases">
        <title>Facklamia lactis sp. nov., isolated from raw milk.</title>
        <authorList>
            <person name="Doll E.V."/>
            <person name="Huptas C."/>
            <person name="Staib L."/>
            <person name="Wenning M."/>
            <person name="Scherer S."/>
        </authorList>
    </citation>
    <scope>NUCLEOTIDE SEQUENCE [LARGE SCALE GENOMIC DNA]</scope>
    <source>
        <strain evidence="9 10">DSM 111018</strain>
    </source>
</reference>
<keyword evidence="9" id="KW-0808">Transferase</keyword>
<feature type="transmembrane region" description="Helical" evidence="7">
    <location>
        <begin position="54"/>
        <end position="73"/>
    </location>
</feature>
<feature type="transmembrane region" description="Helical" evidence="7">
    <location>
        <begin position="248"/>
        <end position="271"/>
    </location>
</feature>
<dbReference type="PANTHER" id="PTHR40074">
    <property type="entry name" value="O-ACETYLTRANSFERASE WECH"/>
    <property type="match status" value="1"/>
</dbReference>
<dbReference type="Pfam" id="PF01757">
    <property type="entry name" value="Acyl_transf_3"/>
    <property type="match status" value="1"/>
</dbReference>
<dbReference type="RefSeq" id="WP_197113440.1">
    <property type="nucleotide sequence ID" value="NZ_JACBXQ010000001.1"/>
</dbReference>
<name>A0ABS0LMJ0_9LACT</name>
<dbReference type="EMBL" id="JACBXQ010000001">
    <property type="protein sequence ID" value="MBG9985363.1"/>
    <property type="molecule type" value="Genomic_DNA"/>
</dbReference>
<dbReference type="Proteomes" id="UP000721415">
    <property type="component" value="Unassembled WGS sequence"/>
</dbReference>
<comment type="subcellular location">
    <subcellularLocation>
        <location evidence="1">Cell membrane</location>
        <topology evidence="1">Multi-pass membrane protein</topology>
    </subcellularLocation>
</comment>
<evidence type="ECO:0000259" key="8">
    <source>
        <dbReference type="Pfam" id="PF01757"/>
    </source>
</evidence>
<feature type="transmembrane region" description="Helical" evidence="7">
    <location>
        <begin position="94"/>
        <end position="111"/>
    </location>
</feature>
<feature type="transmembrane region" description="Helical" evidence="7">
    <location>
        <begin position="217"/>
        <end position="236"/>
    </location>
</feature>
<feature type="transmembrane region" description="Helical" evidence="7">
    <location>
        <begin position="131"/>
        <end position="150"/>
    </location>
</feature>
<evidence type="ECO:0000256" key="7">
    <source>
        <dbReference type="SAM" id="Phobius"/>
    </source>
</evidence>
<feature type="transmembrane region" description="Helical" evidence="7">
    <location>
        <begin position="12"/>
        <end position="34"/>
    </location>
</feature>
<evidence type="ECO:0000256" key="2">
    <source>
        <dbReference type="ARBA" id="ARBA00007400"/>
    </source>
</evidence>
<keyword evidence="5 7" id="KW-1133">Transmembrane helix</keyword>
<keyword evidence="10" id="KW-1185">Reference proteome</keyword>
<dbReference type="InterPro" id="IPR002656">
    <property type="entry name" value="Acyl_transf_3_dom"/>
</dbReference>
<evidence type="ECO:0000256" key="3">
    <source>
        <dbReference type="ARBA" id="ARBA00022475"/>
    </source>
</evidence>
<keyword evidence="4 7" id="KW-0812">Transmembrane</keyword>
<evidence type="ECO:0000313" key="10">
    <source>
        <dbReference type="Proteomes" id="UP000721415"/>
    </source>
</evidence>
<proteinExistence type="inferred from homology"/>
<organism evidence="9 10">
    <name type="scientific">Facklamia lactis</name>
    <dbReference type="NCBI Taxonomy" id="2749967"/>
    <lineage>
        <taxon>Bacteria</taxon>
        <taxon>Bacillati</taxon>
        <taxon>Bacillota</taxon>
        <taxon>Bacilli</taxon>
        <taxon>Lactobacillales</taxon>
        <taxon>Aerococcaceae</taxon>
        <taxon>Facklamia</taxon>
    </lineage>
</organism>
<dbReference type="GO" id="GO:0016746">
    <property type="term" value="F:acyltransferase activity"/>
    <property type="evidence" value="ECO:0007669"/>
    <property type="project" value="UniProtKB-KW"/>
</dbReference>
<dbReference type="PANTHER" id="PTHR40074:SF2">
    <property type="entry name" value="O-ACETYLTRANSFERASE WECH"/>
    <property type="match status" value="1"/>
</dbReference>
<feature type="transmembrane region" description="Helical" evidence="7">
    <location>
        <begin position="283"/>
        <end position="300"/>
    </location>
</feature>